<dbReference type="EMBL" id="RYYU01000001">
    <property type="protein sequence ID" value="RUL58574.1"/>
    <property type="molecule type" value="Genomic_DNA"/>
</dbReference>
<evidence type="ECO:0000259" key="4">
    <source>
        <dbReference type="Pfam" id="PF01515"/>
    </source>
</evidence>
<dbReference type="SUPFAM" id="SSF53659">
    <property type="entry name" value="Isocitrate/Isopropylmalate dehydrogenase-like"/>
    <property type="match status" value="1"/>
</dbReference>
<organism evidence="5 6">
    <name type="scientific">Prevotella koreensis</name>
    <dbReference type="NCBI Taxonomy" id="2490854"/>
    <lineage>
        <taxon>Bacteria</taxon>
        <taxon>Pseudomonadati</taxon>
        <taxon>Bacteroidota</taxon>
        <taxon>Bacteroidia</taxon>
        <taxon>Bacteroidales</taxon>
        <taxon>Prevotellaceae</taxon>
        <taxon>Prevotella</taxon>
    </lineage>
</organism>
<dbReference type="PANTHER" id="PTHR43356:SF2">
    <property type="entry name" value="PHOSPHATE ACETYLTRANSFERASE"/>
    <property type="match status" value="1"/>
</dbReference>
<dbReference type="InterPro" id="IPR050500">
    <property type="entry name" value="Phos_Acetyltrans/Butyryltrans"/>
</dbReference>
<evidence type="ECO:0000256" key="3">
    <source>
        <dbReference type="ARBA" id="ARBA00023315"/>
    </source>
</evidence>
<dbReference type="OrthoDB" id="9774179at2"/>
<comment type="caution">
    <text evidence="5">The sequence shown here is derived from an EMBL/GenBank/DDBJ whole genome shotgun (WGS) entry which is preliminary data.</text>
</comment>
<evidence type="ECO:0000313" key="5">
    <source>
        <dbReference type="EMBL" id="RUL58574.1"/>
    </source>
</evidence>
<sequence>MNTIHNFEELRERLRQGEPCRVAAVEATDEHSGEAVEKAVKEGWAVVTNFATGDPQESANEAVAMVLRGEADVIMKGIINTDVLLRAVLNKEHGLLPKGNVLTHLSAIYLPMLGRIVLMGDPAVIPNPTLEQREAIIRYAIKLAGAYGIEEPRIALIHCTEKISEKFPITLDYQKLIEMCQRGEFGKAIVDGPSDLKCAICKESADIKGIKSPLEGRSDVLIMPDIQAGNVFYKTLTAFTDAQLAVGLMGAACPISLTSRSDSADTKLNSLAMACLQASMERKK</sequence>
<evidence type="ECO:0000313" key="6">
    <source>
        <dbReference type="Proteomes" id="UP000278983"/>
    </source>
</evidence>
<name>A0A432LHH6_9BACT</name>
<protein>
    <submittedName>
        <fullName evidence="5">Phosphate butyryltransferase</fullName>
    </submittedName>
</protein>
<keyword evidence="2 5" id="KW-0808">Transferase</keyword>
<gene>
    <name evidence="5" type="ORF">EHV08_01520</name>
</gene>
<proteinExistence type="inferred from homology"/>
<feature type="domain" description="Phosphate acetyl/butaryl transferase" evidence="4">
    <location>
        <begin position="60"/>
        <end position="275"/>
    </location>
</feature>
<keyword evidence="3" id="KW-0012">Acyltransferase</keyword>
<accession>A0A432LHH6</accession>
<dbReference type="PANTHER" id="PTHR43356">
    <property type="entry name" value="PHOSPHATE ACETYLTRANSFERASE"/>
    <property type="match status" value="1"/>
</dbReference>
<keyword evidence="6" id="KW-1185">Reference proteome</keyword>
<dbReference type="PIRSF" id="PIRSF000428">
    <property type="entry name" value="P_Ac_trans"/>
    <property type="match status" value="1"/>
</dbReference>
<dbReference type="InterPro" id="IPR012147">
    <property type="entry name" value="P_Ac_Bu_trans"/>
</dbReference>
<evidence type="ECO:0000256" key="1">
    <source>
        <dbReference type="ARBA" id="ARBA00005656"/>
    </source>
</evidence>
<dbReference type="Pfam" id="PF01515">
    <property type="entry name" value="PTA_PTB"/>
    <property type="match status" value="1"/>
</dbReference>
<dbReference type="InterPro" id="IPR002505">
    <property type="entry name" value="PTA_PTB"/>
</dbReference>
<dbReference type="GO" id="GO:0016746">
    <property type="term" value="F:acyltransferase activity"/>
    <property type="evidence" value="ECO:0007669"/>
    <property type="project" value="UniProtKB-KW"/>
</dbReference>
<dbReference type="AlphaFoldDB" id="A0A432LHH6"/>
<evidence type="ECO:0000256" key="2">
    <source>
        <dbReference type="ARBA" id="ARBA00022679"/>
    </source>
</evidence>
<reference evidence="5 6" key="1">
    <citation type="submission" date="2018-12" db="EMBL/GenBank/DDBJ databases">
        <title>Genome sequencing of Prevotella sp. KCOM 3155 (= JS262).</title>
        <authorList>
            <person name="Kook J.-K."/>
            <person name="Park S.-N."/>
            <person name="Lim Y.K."/>
        </authorList>
    </citation>
    <scope>NUCLEOTIDE SEQUENCE [LARGE SCALE GENOMIC DNA]</scope>
    <source>
        <strain evidence="5 6">KCOM 3155</strain>
    </source>
</reference>
<dbReference type="Gene3D" id="3.40.718.10">
    <property type="entry name" value="Isopropylmalate Dehydrogenase"/>
    <property type="match status" value="1"/>
</dbReference>
<dbReference type="Proteomes" id="UP000278983">
    <property type="component" value="Unassembled WGS sequence"/>
</dbReference>
<comment type="similarity">
    <text evidence="1">Belongs to the phosphate acetyltransferase and butyryltransferase family.</text>
</comment>
<dbReference type="RefSeq" id="WP_126677672.1">
    <property type="nucleotide sequence ID" value="NZ_CAUUVU010000028.1"/>
</dbReference>